<evidence type="ECO:0000313" key="5">
    <source>
        <dbReference type="RefSeq" id="XP_006824384.1"/>
    </source>
</evidence>
<evidence type="ECO:0000313" key="4">
    <source>
        <dbReference type="Proteomes" id="UP000694865"/>
    </source>
</evidence>
<name>A0ABM0MWJ3_SACKO</name>
<dbReference type="Pfam" id="PF04818">
    <property type="entry name" value="CID"/>
    <property type="match status" value="1"/>
</dbReference>
<dbReference type="Gene3D" id="6.10.250.2560">
    <property type="match status" value="1"/>
</dbReference>
<protein>
    <submittedName>
        <fullName evidence="5">Regulation of nuclear pre-mRNA domain-containing protein 1B-like</fullName>
    </submittedName>
</protein>
<feature type="compositionally biased region" description="Acidic residues" evidence="2">
    <location>
        <begin position="150"/>
        <end position="159"/>
    </location>
</feature>
<dbReference type="SMART" id="SM00582">
    <property type="entry name" value="RPR"/>
    <property type="match status" value="1"/>
</dbReference>
<dbReference type="RefSeq" id="XP_006824384.1">
    <property type="nucleotide sequence ID" value="XM_006824321.1"/>
</dbReference>
<feature type="coiled-coil region" evidence="1">
    <location>
        <begin position="254"/>
        <end position="288"/>
    </location>
</feature>
<evidence type="ECO:0000256" key="2">
    <source>
        <dbReference type="SAM" id="MobiDB-lite"/>
    </source>
</evidence>
<feature type="region of interest" description="Disordered" evidence="2">
    <location>
        <begin position="131"/>
        <end position="171"/>
    </location>
</feature>
<dbReference type="InterPro" id="IPR008942">
    <property type="entry name" value="ENTH_VHS"/>
</dbReference>
<dbReference type="SUPFAM" id="SSF48464">
    <property type="entry name" value="ENTH/VHS domain"/>
    <property type="match status" value="1"/>
</dbReference>
<dbReference type="InterPro" id="IPR032337">
    <property type="entry name" value="RPRD1A/B_C"/>
</dbReference>
<dbReference type="InterPro" id="IPR006569">
    <property type="entry name" value="CID_dom"/>
</dbReference>
<organism evidence="4 5">
    <name type="scientific">Saccoglossus kowalevskii</name>
    <name type="common">Acorn worm</name>
    <dbReference type="NCBI Taxonomy" id="10224"/>
    <lineage>
        <taxon>Eukaryota</taxon>
        <taxon>Metazoa</taxon>
        <taxon>Hemichordata</taxon>
        <taxon>Enteropneusta</taxon>
        <taxon>Harrimaniidae</taxon>
        <taxon>Saccoglossus</taxon>
    </lineage>
</organism>
<proteinExistence type="predicted"/>
<dbReference type="Gene3D" id="1.25.40.90">
    <property type="match status" value="1"/>
</dbReference>
<feature type="compositionally biased region" description="Basic residues" evidence="2">
    <location>
        <begin position="136"/>
        <end position="146"/>
    </location>
</feature>
<dbReference type="PROSITE" id="PS51391">
    <property type="entry name" value="CID"/>
    <property type="match status" value="1"/>
</dbReference>
<feature type="domain" description="CID" evidence="3">
    <location>
        <begin position="1"/>
        <end position="133"/>
    </location>
</feature>
<evidence type="ECO:0000259" key="3">
    <source>
        <dbReference type="PROSITE" id="PS51391"/>
    </source>
</evidence>
<accession>A0ABM0MWJ3</accession>
<keyword evidence="4" id="KW-1185">Reference proteome</keyword>
<gene>
    <name evidence="5" type="primary">LOC100378639</name>
</gene>
<dbReference type="Pfam" id="PF16566">
    <property type="entry name" value="CREPT"/>
    <property type="match status" value="1"/>
</dbReference>
<keyword evidence="1" id="KW-0175">Coiled coil</keyword>
<dbReference type="PANTHER" id="PTHR12460">
    <property type="entry name" value="CYCLIN-DEPENDENT KINASE INHIBITOR-RELATED PROTEIN"/>
    <property type="match status" value="1"/>
</dbReference>
<dbReference type="GeneID" id="100378639"/>
<sequence length="316" mass="35627">MSSFSDHALEEKLNGISNSQQSIQTMSLWLIHHRKHAGTIVKVWYRELQKVKPSKKLTCMYLANDVIQNSRRKGTEFTTAFSSVLDLAFKHVASHSEDAVIKSLDRILNIWRERGVYEADYVEILKRALGTSSSNHHPHTPKKKRKIELPVEEELEDELSQSPREPPDPEELVKALKELEQSASSDAGVREKIASLPQEVQDATLLDKITNKESAERLSKMVDDACLLLAEYNGRLAAELEDRKQVSRMLADFIAGQKEKLAASELKLETYKEKLAKVTRVRKELKSHLQNLPDLTLLPDVTGGLAPLPSAGDLFQ</sequence>
<dbReference type="Proteomes" id="UP000694865">
    <property type="component" value="Unplaced"/>
</dbReference>
<evidence type="ECO:0000256" key="1">
    <source>
        <dbReference type="SAM" id="Coils"/>
    </source>
</evidence>
<reference evidence="5" key="1">
    <citation type="submission" date="2025-08" db="UniProtKB">
        <authorList>
            <consortium name="RefSeq"/>
        </authorList>
    </citation>
    <scope>IDENTIFICATION</scope>
    <source>
        <tissue evidence="5">Testes</tissue>
    </source>
</reference>
<dbReference type="CDD" id="cd17002">
    <property type="entry name" value="CID_RPRD1"/>
    <property type="match status" value="1"/>
</dbReference>
<dbReference type="PANTHER" id="PTHR12460:SF0">
    <property type="entry name" value="CID DOMAIN-CONTAINING PROTEIN-RELATED"/>
    <property type="match status" value="1"/>
</dbReference>